<dbReference type="GeneID" id="80557356"/>
<dbReference type="InterPro" id="IPR003181">
    <property type="entry name" value="Como_LCP"/>
</dbReference>
<keyword evidence="2" id="KW-0946">Virion</keyword>
<protein>
    <submittedName>
        <fullName evidence="3">Polyprotein</fullName>
    </submittedName>
</protein>
<evidence type="ECO:0000256" key="2">
    <source>
        <dbReference type="ARBA" id="ARBA00022844"/>
    </source>
</evidence>
<dbReference type="Proteomes" id="UP000234787">
    <property type="component" value="Genome"/>
</dbReference>
<accession>Q4W8R5</accession>
<dbReference type="InterPro" id="IPR029053">
    <property type="entry name" value="Viral_coat"/>
</dbReference>
<dbReference type="EMBL" id="AB084453">
    <property type="protein sequence ID" value="BAD99002.1"/>
    <property type="molecule type" value="Genomic_RNA"/>
</dbReference>
<dbReference type="KEGG" id="vg:80557356"/>
<dbReference type="Pfam" id="PF02247">
    <property type="entry name" value="Como_LCP"/>
    <property type="match status" value="1"/>
</dbReference>
<gene>
    <name evidence="3" type="primary">RNA2</name>
</gene>
<dbReference type="Gene3D" id="2.60.120.20">
    <property type="match status" value="2"/>
</dbReference>
<dbReference type="GO" id="GO:0005198">
    <property type="term" value="F:structural molecule activity"/>
    <property type="evidence" value="ECO:0007669"/>
    <property type="project" value="InterPro"/>
</dbReference>
<dbReference type="GO" id="GO:0019028">
    <property type="term" value="C:viral capsid"/>
    <property type="evidence" value="ECO:0007669"/>
    <property type="project" value="InterPro"/>
</dbReference>
<organism evidence="3 4">
    <name type="scientific">Gentian mosaic virus</name>
    <dbReference type="NCBI Taxonomy" id="182452"/>
    <lineage>
        <taxon>Viruses</taxon>
        <taxon>Riboviria</taxon>
        <taxon>Orthornavirae</taxon>
        <taxon>Pisuviricota</taxon>
        <taxon>Pisoniviricetes</taxon>
        <taxon>Picornavirales</taxon>
        <taxon>Secoviridae</taxon>
        <taxon>Comovirinae</taxon>
        <taxon>Fabavirus</taxon>
        <taxon>Fabavirus gentianae</taxon>
    </lineage>
</organism>
<dbReference type="RefSeq" id="YP_010839208.1">
    <property type="nucleotide sequence ID" value="NC_077674.1"/>
</dbReference>
<evidence type="ECO:0000313" key="4">
    <source>
        <dbReference type="Proteomes" id="UP000234787"/>
    </source>
</evidence>
<comment type="subcellular location">
    <subcellularLocation>
        <location evidence="1">Virion</location>
    </subcellularLocation>
</comment>
<name>Q4W8R5_9SECO</name>
<sequence length="1020" mass="114652">MISMLILFLFSFSFVTLYLYVAWKFVLRPVITLHFENSIQYIDPYTYKYHFRHSFDSELKQIFKWTLHFSFPYQGESKFSPKYTLSEMEREYASVTPAHVVPKDVLLKRAGDYKLAKEGRRSILPSITELYEIGKFNRVSSLLRKNMPAFIQTSEMQAGVIKGDGNGLIKVPIVNHYEEERADTRLHPETRAKADQIMVAAVEIVNDGFASVNSDITLAGALYDKRHKTLKNSFKGAYASRLGGEPSHIVFYPTHRVPSFDDPNETLELSLVSRDTDFEEQSTLANISVRTVYVRARGPEKVTETRHLLAAKVEDTIKAQQFASENEVVLATPRLYPKVNLDNYALPRTRNVVQSFGRYDHNGIVFRRPKFTEAGVVLNATGPIKLGDIAPGNSSKEPLQHFEEGLGSLSDEDAEDYKEGQALMEEETLEACTNMFPLEGIPETMRLLFSGATTIPLNVTVGTKLTVIYLNDLAKHNGVHNQLLNMVGKIPGSLKCKIFCEVSPATGIGLVISYVEGNESLSLGNNLGRLLGIQHRKWNPAIEPSIDFLVKPFSCCDWWNMHYLGSAKYAPVITILCLDKWFNAPKTEGRISFALYFEPEVILPKQIATLHETPGFMLRKELGNISFPQGSRKAYQFEVNFGKPQVEGTSVTMNFASAYCGLSQFMQADVILDLLLMSSPMMGATFTVALICGSKVKHLGNLQTLDSLPHITFTFSKGGSSSRSLRFKKELFPTLMTLDRWELDGDKTEEVGFYFVIYQRDNVSSSLEGDMVLGVSARSSGAVQLYGVSSGYPTMATRSTRGKTGVRDLGMKIRKPIGYKQGQAHTLQTEFENVFYPVGFWKYEEGKYEGSRGESDISTHYLKMRLDGTKSSEGFKILHSPFVRLLQNCAWFRGTLEWKVVVLANSEMMNYRRTSQAVITAHESSLSSNEFFSEVIMGASGEVRFKRSVVGTVDGFKSMGWDVQGEKKFYKLCIALGNIHEYSAVNVYGRFLPDVEFAGQQKAGHYMLDKSVAIFKEISY</sequence>
<evidence type="ECO:0000313" key="3">
    <source>
        <dbReference type="EMBL" id="BAD99002.1"/>
    </source>
</evidence>
<keyword evidence="4" id="KW-1185">Reference proteome</keyword>
<evidence type="ECO:0000256" key="1">
    <source>
        <dbReference type="ARBA" id="ARBA00004328"/>
    </source>
</evidence>
<proteinExistence type="predicted"/>
<dbReference type="SUPFAM" id="SSF88633">
    <property type="entry name" value="Positive stranded ssRNA viruses"/>
    <property type="match status" value="3"/>
</dbReference>
<reference evidence="3 4" key="1">
    <citation type="journal article" date="2005" name="Phytopathology">
        <title>Gentian mosaic virus: A New Species in the Genus Fabavirus.</title>
        <authorList>
            <person name="Kobayashi Y.O."/>
            <person name="Kobayashi A."/>
            <person name="Hagiwara K."/>
            <person name="Uga H."/>
            <person name="Mikoshiba Y."/>
            <person name="Naito T."/>
            <person name="Honda Y."/>
            <person name="Omura T."/>
        </authorList>
    </citation>
    <scope>NUCLEOTIDE SEQUENCE [LARGE SCALE GENOMIC DNA]</scope>
    <source>
        <strain evidence="3">N-1</strain>
    </source>
</reference>